<organism evidence="2 3">
    <name type="scientific">Vagococcus silagei</name>
    <dbReference type="NCBI Taxonomy" id="2508885"/>
    <lineage>
        <taxon>Bacteria</taxon>
        <taxon>Bacillati</taxon>
        <taxon>Bacillota</taxon>
        <taxon>Bacilli</taxon>
        <taxon>Lactobacillales</taxon>
        <taxon>Enterococcaceae</taxon>
        <taxon>Vagococcus</taxon>
    </lineage>
</organism>
<comment type="caution">
    <text evidence="2">The sequence shown here is derived from an EMBL/GenBank/DDBJ whole genome shotgun (WGS) entry which is preliminary data.</text>
</comment>
<keyword evidence="3" id="KW-1185">Reference proteome</keyword>
<dbReference type="PROSITE" id="PS51257">
    <property type="entry name" value="PROKAR_LIPOPROTEIN"/>
    <property type="match status" value="1"/>
</dbReference>
<reference evidence="2 3" key="1">
    <citation type="submission" date="2019-01" db="EMBL/GenBank/DDBJ databases">
        <title>Vagococcus silagei sp. nov. isolated from brewer's grain.</title>
        <authorList>
            <person name="Guu J.-R."/>
        </authorList>
    </citation>
    <scope>NUCLEOTIDE SEQUENCE [LARGE SCALE GENOMIC DNA]</scope>
    <source>
        <strain evidence="2 3">2B-2</strain>
    </source>
</reference>
<evidence type="ECO:0000313" key="3">
    <source>
        <dbReference type="Proteomes" id="UP000310506"/>
    </source>
</evidence>
<proteinExistence type="predicted"/>
<name>A0A4S3B1Z0_9ENTE</name>
<dbReference type="EMBL" id="SDGV01000017">
    <property type="protein sequence ID" value="THB60782.1"/>
    <property type="molecule type" value="Genomic_DNA"/>
</dbReference>
<keyword evidence="1" id="KW-0732">Signal</keyword>
<evidence type="ECO:0000313" key="2">
    <source>
        <dbReference type="EMBL" id="THB60782.1"/>
    </source>
</evidence>
<dbReference type="Proteomes" id="UP000310506">
    <property type="component" value="Unassembled WGS sequence"/>
</dbReference>
<gene>
    <name evidence="2" type="ORF">ESZ54_07375</name>
</gene>
<sequence>MKKLLYISFLPLLFLLISCSQITQNHLSKNVWYFAQTIDTVNVNVMVSFESNKMVLYPSVSNLSYSDQTTKQLTTPNSKLIDLVFSPKNVHIPYKIENKSIELLTSKEKRNQFNLESGYQVDAKNDELVFKAKDPKDNIVLKKLTSNEEVKQRKKQEQQRDTICSKYLPKLIKNQKWSDAQNLIEQLLASEKLTPNEELEMTIRLNDLKTLISAQKHLSKQQYSEAKTIIDSYLAENSCSELEKNLVDMKKEIKTEEEITAKRELTAATDIQNGPDTQIASTPSTATIHSAQDAMFYIKEQLGSNDYVLLSEDDFGNFSFQYPVSTLEDKIRYNKITINSHAQIVENVFYRDLPKNPNSIEIDQGVALGIATDYHNSLGRADAILQSIQKVPEGLKIEYSTPQDNGKITIYNYLVKHDGSVDTY</sequence>
<evidence type="ECO:0008006" key="4">
    <source>
        <dbReference type="Google" id="ProtNLM"/>
    </source>
</evidence>
<evidence type="ECO:0000256" key="1">
    <source>
        <dbReference type="SAM" id="SignalP"/>
    </source>
</evidence>
<feature type="chain" id="PRO_5039319002" description="Lipoprotein" evidence="1">
    <location>
        <begin position="24"/>
        <end position="424"/>
    </location>
</feature>
<feature type="signal peptide" evidence="1">
    <location>
        <begin position="1"/>
        <end position="23"/>
    </location>
</feature>
<dbReference type="RefSeq" id="WP_136137030.1">
    <property type="nucleotide sequence ID" value="NZ_SDGV01000017.1"/>
</dbReference>
<dbReference type="AlphaFoldDB" id="A0A4S3B1Z0"/>
<accession>A0A4S3B1Z0</accession>
<protein>
    <recommendedName>
        <fullName evidence="4">Lipoprotein</fullName>
    </recommendedName>
</protein>